<dbReference type="PANTHER" id="PTHR46246:SF1">
    <property type="entry name" value="GUANOSINE-3',5'-BIS(DIPHOSPHATE) 3'-PYROPHOSPHOHYDROLASE MESH1"/>
    <property type="match status" value="1"/>
</dbReference>
<dbReference type="InterPro" id="IPR052194">
    <property type="entry name" value="MESH1"/>
</dbReference>
<dbReference type="AlphaFoldDB" id="A0A365H5D5"/>
<proteinExistence type="predicted"/>
<evidence type="ECO:0000313" key="2">
    <source>
        <dbReference type="Proteomes" id="UP000251891"/>
    </source>
</evidence>
<organism evidence="1 2">
    <name type="scientific">Actinomadura craniellae</name>
    <dbReference type="NCBI Taxonomy" id="2231787"/>
    <lineage>
        <taxon>Bacteria</taxon>
        <taxon>Bacillati</taxon>
        <taxon>Actinomycetota</taxon>
        <taxon>Actinomycetes</taxon>
        <taxon>Streptosporangiales</taxon>
        <taxon>Thermomonosporaceae</taxon>
        <taxon>Actinomadura</taxon>
    </lineage>
</organism>
<sequence>MELFTSWHRWDSARPELAEVTDVDLLDRAVEAALRWHGDQRRPTGAPYAEHLFEALEVLARGAGETDAETLAAALLHDVVEDTPATVAEVEGAFGPVVAELVDWVTKPPTGSGRQDKRAARAAYLRRLREAPPAAIRVKLADRASNVQTLDRMPADFQRRYYAETVTYILPLAEAEPWFAGWFADWARSFAHLR</sequence>
<keyword evidence="2" id="KW-1185">Reference proteome</keyword>
<gene>
    <name evidence="1" type="ORF">DPM19_14610</name>
</gene>
<dbReference type="SUPFAM" id="SSF109604">
    <property type="entry name" value="HD-domain/PDEase-like"/>
    <property type="match status" value="1"/>
</dbReference>
<dbReference type="GO" id="GO:0008893">
    <property type="term" value="F:guanosine-3',5'-bis(diphosphate) 3'-diphosphatase activity"/>
    <property type="evidence" value="ECO:0007669"/>
    <property type="project" value="TreeGrafter"/>
</dbReference>
<reference evidence="1 2" key="1">
    <citation type="submission" date="2018-06" db="EMBL/GenBank/DDBJ databases">
        <title>Actinomadura craniellae sp. nov. isolated from marine sponge Craniella sp.</title>
        <authorList>
            <person name="Li L."/>
            <person name="Xu Q.H."/>
            <person name="Lin H.W."/>
            <person name="Lu Y.H."/>
        </authorList>
    </citation>
    <scope>NUCLEOTIDE SEQUENCE [LARGE SCALE GENOMIC DNA]</scope>
    <source>
        <strain evidence="1 2">LHW63021</strain>
    </source>
</reference>
<evidence type="ECO:0000313" key="1">
    <source>
        <dbReference type="EMBL" id="RAY14212.1"/>
    </source>
</evidence>
<comment type="caution">
    <text evidence="1">The sequence shown here is derived from an EMBL/GenBank/DDBJ whole genome shotgun (WGS) entry which is preliminary data.</text>
</comment>
<dbReference type="OrthoDB" id="9802385at2"/>
<name>A0A365H5D5_9ACTN</name>
<dbReference type="Pfam" id="PF13328">
    <property type="entry name" value="HD_4"/>
    <property type="match status" value="1"/>
</dbReference>
<dbReference type="PANTHER" id="PTHR46246">
    <property type="entry name" value="GUANOSINE-3',5'-BIS(DIPHOSPHATE) 3'-PYROPHOSPHOHYDROLASE MESH1"/>
    <property type="match status" value="1"/>
</dbReference>
<dbReference type="EMBL" id="QLYX01000006">
    <property type="protein sequence ID" value="RAY14212.1"/>
    <property type="molecule type" value="Genomic_DNA"/>
</dbReference>
<dbReference type="Gene3D" id="1.10.3210.10">
    <property type="entry name" value="Hypothetical protein af1432"/>
    <property type="match status" value="1"/>
</dbReference>
<keyword evidence="1" id="KW-0378">Hydrolase</keyword>
<dbReference type="RefSeq" id="WP_111867643.1">
    <property type="nucleotide sequence ID" value="NZ_QLYX01000006.1"/>
</dbReference>
<accession>A0A365H5D5</accession>
<protein>
    <submittedName>
        <fullName evidence="1">Bifunctional (P)ppGpp synthetase/guanosine-3',5'-bis(Diphosphate) 3'-pyrophosphohydrolase</fullName>
    </submittedName>
</protein>
<dbReference type="Proteomes" id="UP000251891">
    <property type="component" value="Unassembled WGS sequence"/>
</dbReference>